<reference evidence="11" key="1">
    <citation type="journal article" date="2019" name="Int. J. Syst. Evol. Microbiol.">
        <title>The Global Catalogue of Microorganisms (GCM) 10K type strain sequencing project: providing services to taxonomists for standard genome sequencing and annotation.</title>
        <authorList>
            <consortium name="The Broad Institute Genomics Platform"/>
            <consortium name="The Broad Institute Genome Sequencing Center for Infectious Disease"/>
            <person name="Wu L."/>
            <person name="Ma J."/>
        </authorList>
    </citation>
    <scope>NUCLEOTIDE SEQUENCE [LARGE SCALE GENOMIC DNA]</scope>
    <source>
        <strain evidence="11">JCM 18285</strain>
    </source>
</reference>
<comment type="similarity">
    <text evidence="2">Belongs to the dihydrofolate reductase family.</text>
</comment>
<proteinExistence type="inferred from homology"/>
<sequence length="315" mass="36558">MFGKKKPIPQIDKDQLELIENAQRRIKQKKRLYIHFVIFLIGAIFLIIANTVLGIGKEFTILGKEWFLFAILLWLFFFIYHLFNVFVTQKFMGKSWEKQQLEKLVAKQQKRIDKLKAGFIKEETLIAQSEIYNETNPNPDSYRDQNTTPKSSKSELTIIVAAAENDAIGLGNKLIWHLSDDLKRFKALTNGHHIIMGRKTFESFPKPLPNRTHVVITRQSDYKVPKGVIVVHNLEDAIDAAKNDSKPFIIGGGQIYKQAMALADKIELTRVHHDFEADTYFPKIDTSIWKETANIFHEKDAEHDYEFSFLTYEKK</sequence>
<keyword evidence="5" id="KW-0521">NADP</keyword>
<comment type="pathway">
    <text evidence="1">Cofactor biosynthesis; tetrahydrofolate biosynthesis; 5,6,7,8-tetrahydrofolate from 7,8-dihydrofolate: step 1/1.</text>
</comment>
<dbReference type="PANTHER" id="PTHR48069">
    <property type="entry name" value="DIHYDROFOLATE REDUCTASE"/>
    <property type="match status" value="1"/>
</dbReference>
<comment type="caution">
    <text evidence="10">The sequence shown here is derived from an EMBL/GenBank/DDBJ whole genome shotgun (WGS) entry which is preliminary data.</text>
</comment>
<evidence type="ECO:0000259" key="9">
    <source>
        <dbReference type="PROSITE" id="PS51330"/>
    </source>
</evidence>
<name>A0ABP9GEY0_9FLAO</name>
<keyword evidence="8" id="KW-1133">Transmembrane helix</keyword>
<dbReference type="Pfam" id="PF00186">
    <property type="entry name" value="DHFR_1"/>
    <property type="match status" value="1"/>
</dbReference>
<evidence type="ECO:0000256" key="5">
    <source>
        <dbReference type="ARBA" id="ARBA00022857"/>
    </source>
</evidence>
<dbReference type="PROSITE" id="PS51330">
    <property type="entry name" value="DHFR_2"/>
    <property type="match status" value="1"/>
</dbReference>
<dbReference type="PANTHER" id="PTHR48069:SF3">
    <property type="entry name" value="DIHYDROFOLATE REDUCTASE"/>
    <property type="match status" value="1"/>
</dbReference>
<dbReference type="CDD" id="cd00209">
    <property type="entry name" value="DHFR"/>
    <property type="match status" value="1"/>
</dbReference>
<keyword evidence="8" id="KW-0812">Transmembrane</keyword>
<dbReference type="InterPro" id="IPR025698">
    <property type="entry name" value="2TM_dom"/>
</dbReference>
<protein>
    <recommendedName>
        <fullName evidence="3">dihydrofolate reductase</fullName>
        <ecNumber evidence="3">1.5.1.3</ecNumber>
    </recommendedName>
</protein>
<dbReference type="Pfam" id="PF13239">
    <property type="entry name" value="2TM"/>
    <property type="match status" value="1"/>
</dbReference>
<dbReference type="Proteomes" id="UP001501302">
    <property type="component" value="Unassembled WGS sequence"/>
</dbReference>
<keyword evidence="4" id="KW-0554">One-carbon metabolism</keyword>
<feature type="transmembrane region" description="Helical" evidence="8">
    <location>
        <begin position="67"/>
        <end position="87"/>
    </location>
</feature>
<dbReference type="PRINTS" id="PR00070">
    <property type="entry name" value="DHFR"/>
</dbReference>
<evidence type="ECO:0000256" key="3">
    <source>
        <dbReference type="ARBA" id="ARBA00012856"/>
    </source>
</evidence>
<dbReference type="EC" id="1.5.1.3" evidence="3"/>
<feature type="domain" description="DHFR" evidence="9">
    <location>
        <begin position="155"/>
        <end position="314"/>
    </location>
</feature>
<dbReference type="RefSeq" id="WP_345190487.1">
    <property type="nucleotide sequence ID" value="NZ_BAABJJ010000011.1"/>
</dbReference>
<keyword evidence="8" id="KW-0472">Membrane</keyword>
<dbReference type="SUPFAM" id="SSF53597">
    <property type="entry name" value="Dihydrofolate reductase-like"/>
    <property type="match status" value="1"/>
</dbReference>
<evidence type="ECO:0000313" key="10">
    <source>
        <dbReference type="EMBL" id="GAA4938782.1"/>
    </source>
</evidence>
<gene>
    <name evidence="10" type="ORF">GCM10023314_09280</name>
</gene>
<evidence type="ECO:0000313" key="11">
    <source>
        <dbReference type="Proteomes" id="UP001501302"/>
    </source>
</evidence>
<dbReference type="EMBL" id="BAABJJ010000011">
    <property type="protein sequence ID" value="GAA4938782.1"/>
    <property type="molecule type" value="Genomic_DNA"/>
</dbReference>
<keyword evidence="11" id="KW-1185">Reference proteome</keyword>
<dbReference type="InterPro" id="IPR001796">
    <property type="entry name" value="DHFR_dom"/>
</dbReference>
<evidence type="ECO:0000256" key="8">
    <source>
        <dbReference type="SAM" id="Phobius"/>
    </source>
</evidence>
<evidence type="ECO:0000256" key="4">
    <source>
        <dbReference type="ARBA" id="ARBA00022563"/>
    </source>
</evidence>
<evidence type="ECO:0000256" key="2">
    <source>
        <dbReference type="ARBA" id="ARBA00009539"/>
    </source>
</evidence>
<accession>A0ABP9GEY0</accession>
<dbReference type="InterPro" id="IPR012259">
    <property type="entry name" value="DHFR"/>
</dbReference>
<evidence type="ECO:0000256" key="7">
    <source>
        <dbReference type="ARBA" id="ARBA00025067"/>
    </source>
</evidence>
<comment type="function">
    <text evidence="7">Key enzyme in folate metabolism. Catalyzes an essential reaction for de novo glycine and purine synthesis, and for DNA precursor synthesis.</text>
</comment>
<dbReference type="Gene3D" id="3.40.430.10">
    <property type="entry name" value="Dihydrofolate Reductase, subunit A"/>
    <property type="match status" value="1"/>
</dbReference>
<evidence type="ECO:0000256" key="6">
    <source>
        <dbReference type="ARBA" id="ARBA00023002"/>
    </source>
</evidence>
<dbReference type="InterPro" id="IPR024072">
    <property type="entry name" value="DHFR-like_dom_sf"/>
</dbReference>
<feature type="transmembrane region" description="Helical" evidence="8">
    <location>
        <begin position="32"/>
        <end position="55"/>
    </location>
</feature>
<keyword evidence="6" id="KW-0560">Oxidoreductase</keyword>
<organism evidence="10 11">
    <name type="scientific">Algibacter agarivorans</name>
    <dbReference type="NCBI Taxonomy" id="1109741"/>
    <lineage>
        <taxon>Bacteria</taxon>
        <taxon>Pseudomonadati</taxon>
        <taxon>Bacteroidota</taxon>
        <taxon>Flavobacteriia</taxon>
        <taxon>Flavobacteriales</taxon>
        <taxon>Flavobacteriaceae</taxon>
        <taxon>Algibacter</taxon>
    </lineage>
</organism>
<evidence type="ECO:0000256" key="1">
    <source>
        <dbReference type="ARBA" id="ARBA00004903"/>
    </source>
</evidence>